<gene>
    <name evidence="1" type="ORF">NOXIFER_273</name>
</gene>
<evidence type="ECO:0000313" key="1">
    <source>
        <dbReference type="EMBL" id="ARV77438.1"/>
    </source>
</evidence>
<proteinExistence type="predicted"/>
<reference evidence="1 2" key="1">
    <citation type="submission" date="2017-05" db="EMBL/GenBank/DDBJ databases">
        <authorList>
            <person name="Song R."/>
            <person name="Chenine A.L."/>
            <person name="Ruprecht R.M."/>
        </authorList>
    </citation>
    <scope>NUCLEOTIDE SEQUENCE [LARGE SCALE GENOMIC DNA]</scope>
</reference>
<organism evidence="1 2">
    <name type="scientific">Pseudomonas phage Noxifer</name>
    <dbReference type="NCBI Taxonomy" id="2006684"/>
    <lineage>
        <taxon>Viruses</taxon>
        <taxon>Duplodnaviria</taxon>
        <taxon>Heunggongvirae</taxon>
        <taxon>Uroviricota</taxon>
        <taxon>Caudoviricetes</taxon>
        <taxon>Chimalliviridae</taxon>
        <taxon>Noxifervirus</taxon>
        <taxon>Noxifervirus noxifer</taxon>
    </lineage>
</organism>
<protein>
    <submittedName>
        <fullName evidence="1">Uncharacterized protein</fullName>
    </submittedName>
</protein>
<evidence type="ECO:0000313" key="2">
    <source>
        <dbReference type="Proteomes" id="UP000224829"/>
    </source>
</evidence>
<accession>A0A1Y0T1L1</accession>
<name>A0A1Y0T1L1_9CAUD</name>
<dbReference type="EMBL" id="MF063068">
    <property type="protein sequence ID" value="ARV77438.1"/>
    <property type="molecule type" value="Genomic_DNA"/>
</dbReference>
<dbReference type="Proteomes" id="UP000224829">
    <property type="component" value="Segment"/>
</dbReference>
<sequence>MNKLYLLIAVMCASVVAQATEVVGSVEAEVVTASCAEPKAGLGSFWKKSSYECRLWIESEYGQQHINIKLDHPVKRGDKLTLVQTSDNEYTVM</sequence>
<keyword evidence="2" id="KW-1185">Reference proteome</keyword>